<dbReference type="PANTHER" id="PTHR24353:SF37">
    <property type="entry name" value="CAMP-DEPENDENT PROTEIN KINASE CATALYTIC SUBUNIT PRKX"/>
    <property type="match status" value="1"/>
</dbReference>
<dbReference type="GO" id="GO:0005952">
    <property type="term" value="C:cAMP-dependent protein kinase complex"/>
    <property type="evidence" value="ECO:0007669"/>
    <property type="project" value="TreeGrafter"/>
</dbReference>
<keyword evidence="6" id="KW-0067">ATP-binding</keyword>
<dbReference type="InterPro" id="IPR011009">
    <property type="entry name" value="Kinase-like_dom_sf"/>
</dbReference>
<dbReference type="Gene3D" id="1.10.510.10">
    <property type="entry name" value="Transferase(Phosphotransferase) domain 1"/>
    <property type="match status" value="1"/>
</dbReference>
<evidence type="ECO:0000313" key="10">
    <source>
        <dbReference type="EMBL" id="CAJ0597677.1"/>
    </source>
</evidence>
<keyword evidence="11" id="KW-1185">Reference proteome</keyword>
<gene>
    <name evidence="10" type="ORF">CYNAS_LOCUS9660</name>
</gene>
<proteinExistence type="predicted"/>
<evidence type="ECO:0000259" key="8">
    <source>
        <dbReference type="PROSITE" id="PS50011"/>
    </source>
</evidence>
<evidence type="ECO:0000256" key="6">
    <source>
        <dbReference type="ARBA" id="ARBA00022840"/>
    </source>
</evidence>
<feature type="domain" description="AGC-kinase C-terminal" evidence="9">
    <location>
        <begin position="257"/>
        <end position="305"/>
    </location>
</feature>
<dbReference type="InterPro" id="IPR000961">
    <property type="entry name" value="AGC-kinase_C"/>
</dbReference>
<dbReference type="GO" id="GO:0005524">
    <property type="term" value="F:ATP binding"/>
    <property type="evidence" value="ECO:0007669"/>
    <property type="project" value="UniProtKB-KW"/>
</dbReference>
<dbReference type="FunFam" id="1.10.510.10:FF:000048">
    <property type="entry name" value="Protein kinase C"/>
    <property type="match status" value="1"/>
</dbReference>
<dbReference type="GO" id="GO:0004691">
    <property type="term" value="F:cAMP-dependent protein kinase activity"/>
    <property type="evidence" value="ECO:0007669"/>
    <property type="project" value="TreeGrafter"/>
</dbReference>
<evidence type="ECO:0000313" key="11">
    <source>
        <dbReference type="Proteomes" id="UP001176961"/>
    </source>
</evidence>
<keyword evidence="2" id="KW-0597">Phosphoprotein</keyword>
<evidence type="ECO:0000256" key="5">
    <source>
        <dbReference type="ARBA" id="ARBA00022777"/>
    </source>
</evidence>
<evidence type="ECO:0000256" key="4">
    <source>
        <dbReference type="ARBA" id="ARBA00022741"/>
    </source>
</evidence>
<name>A0AA36GSU6_CYLNA</name>
<dbReference type="PROSITE" id="PS00108">
    <property type="entry name" value="PROTEIN_KINASE_ST"/>
    <property type="match status" value="1"/>
</dbReference>
<keyword evidence="1" id="KW-0723">Serine/threonine-protein kinase</keyword>
<dbReference type="SUPFAM" id="SSF56112">
    <property type="entry name" value="Protein kinase-like (PK-like)"/>
    <property type="match status" value="1"/>
</dbReference>
<accession>A0AA36GSU6</accession>
<dbReference type="EMBL" id="CATQJL010000223">
    <property type="protein sequence ID" value="CAJ0597677.1"/>
    <property type="molecule type" value="Genomic_DNA"/>
</dbReference>
<keyword evidence="4" id="KW-0547">Nucleotide-binding</keyword>
<evidence type="ECO:0000259" key="9">
    <source>
        <dbReference type="PROSITE" id="PS51285"/>
    </source>
</evidence>
<dbReference type="SMART" id="SM00220">
    <property type="entry name" value="S_TKc"/>
    <property type="match status" value="1"/>
</dbReference>
<feature type="region of interest" description="Disordered" evidence="7">
    <location>
        <begin position="285"/>
        <end position="305"/>
    </location>
</feature>
<dbReference type="PANTHER" id="PTHR24353">
    <property type="entry name" value="CYCLIC NUCLEOTIDE-DEPENDENT PROTEIN KINASE"/>
    <property type="match status" value="1"/>
</dbReference>
<dbReference type="Gene3D" id="3.30.200.20">
    <property type="entry name" value="Phosphorylase Kinase, domain 1"/>
    <property type="match status" value="1"/>
</dbReference>
<keyword evidence="5" id="KW-0418">Kinase</keyword>
<sequence length="305" mass="35186">MSTYEALDLRYDATIGYGSFGRVDLACSKTAQQYYAVKKFNIHEIVQQAQNEYINNERRILQSLEHPFLVKLICTHMDRVNLYLVMECVEGGEVRDYLIDMSEEDLCNAVRFYSVEVICAFRYMHSKNIVYRDLKPENLLLSKDGHVKLSDFGLAKVLKGKTYTICGTAEYLAPEILLKKGYNAEVDWWSLGTLVYELISGSPPFCGINDEETFDLIKKGDLQIPSKFHEEMREVVETLLNRDPSKRSSATSLKWYADIDFTKVENKAIEPPFVPAPFAIEELPKLEQDKGEPAMQRERDLFEDW</sequence>
<dbReference type="PROSITE" id="PS51285">
    <property type="entry name" value="AGC_KINASE_CTER"/>
    <property type="match status" value="1"/>
</dbReference>
<feature type="domain" description="Protein kinase" evidence="8">
    <location>
        <begin position="9"/>
        <end position="274"/>
    </location>
</feature>
<dbReference type="InterPro" id="IPR000719">
    <property type="entry name" value="Prot_kinase_dom"/>
</dbReference>
<dbReference type="Pfam" id="PF00069">
    <property type="entry name" value="Pkinase"/>
    <property type="match status" value="1"/>
</dbReference>
<dbReference type="Proteomes" id="UP001176961">
    <property type="component" value="Unassembled WGS sequence"/>
</dbReference>
<reference evidence="10" key="1">
    <citation type="submission" date="2023-07" db="EMBL/GenBank/DDBJ databases">
        <authorList>
            <consortium name="CYATHOMIX"/>
        </authorList>
    </citation>
    <scope>NUCLEOTIDE SEQUENCE</scope>
    <source>
        <strain evidence="10">N/A</strain>
    </source>
</reference>
<comment type="caution">
    <text evidence="10">The sequence shown here is derived from an EMBL/GenBank/DDBJ whole genome shotgun (WGS) entry which is preliminary data.</text>
</comment>
<protein>
    <submittedName>
        <fullName evidence="10">Uncharacterized protein</fullName>
    </submittedName>
</protein>
<evidence type="ECO:0000256" key="3">
    <source>
        <dbReference type="ARBA" id="ARBA00022679"/>
    </source>
</evidence>
<dbReference type="AlphaFoldDB" id="A0AA36GSU6"/>
<organism evidence="10 11">
    <name type="scientific">Cylicocyclus nassatus</name>
    <name type="common">Nematode worm</name>
    <dbReference type="NCBI Taxonomy" id="53992"/>
    <lineage>
        <taxon>Eukaryota</taxon>
        <taxon>Metazoa</taxon>
        <taxon>Ecdysozoa</taxon>
        <taxon>Nematoda</taxon>
        <taxon>Chromadorea</taxon>
        <taxon>Rhabditida</taxon>
        <taxon>Rhabditina</taxon>
        <taxon>Rhabditomorpha</taxon>
        <taxon>Strongyloidea</taxon>
        <taxon>Strongylidae</taxon>
        <taxon>Cylicocyclus</taxon>
    </lineage>
</organism>
<evidence type="ECO:0000256" key="1">
    <source>
        <dbReference type="ARBA" id="ARBA00022527"/>
    </source>
</evidence>
<dbReference type="InterPro" id="IPR008271">
    <property type="entry name" value="Ser/Thr_kinase_AS"/>
</dbReference>
<dbReference type="PROSITE" id="PS50011">
    <property type="entry name" value="PROTEIN_KINASE_DOM"/>
    <property type="match status" value="1"/>
</dbReference>
<evidence type="ECO:0000256" key="2">
    <source>
        <dbReference type="ARBA" id="ARBA00022553"/>
    </source>
</evidence>
<keyword evidence="3" id="KW-0808">Transferase</keyword>
<evidence type="ECO:0000256" key="7">
    <source>
        <dbReference type="SAM" id="MobiDB-lite"/>
    </source>
</evidence>